<reference evidence="1 2" key="1">
    <citation type="submission" date="2016-09" db="EMBL/GenBank/DDBJ databases">
        <title>Alteromonas lipolytica, a new species isolated from sea water.</title>
        <authorList>
            <person name="Wu Y.-H."/>
            <person name="Cheng H."/>
            <person name="Xu X.-W."/>
        </authorList>
    </citation>
    <scope>NUCLEOTIDE SEQUENCE [LARGE SCALE GENOMIC DNA]</scope>
    <source>
        <strain evidence="1 2">JW12</strain>
    </source>
</reference>
<keyword evidence="2" id="KW-1185">Reference proteome</keyword>
<dbReference type="EMBL" id="MJIC01000015">
    <property type="protein sequence ID" value="OFI33308.1"/>
    <property type="molecule type" value="Genomic_DNA"/>
</dbReference>
<dbReference type="Gene3D" id="2.40.360.20">
    <property type="match status" value="1"/>
</dbReference>
<gene>
    <name evidence="1" type="ORF">BFC17_03340</name>
</gene>
<evidence type="ECO:0000313" key="1">
    <source>
        <dbReference type="EMBL" id="OFI33308.1"/>
    </source>
</evidence>
<proteinExistence type="predicted"/>
<organism evidence="1 2">
    <name type="scientific">Alteromonas lipolytica</name>
    <dbReference type="NCBI Taxonomy" id="1856405"/>
    <lineage>
        <taxon>Bacteria</taxon>
        <taxon>Pseudomonadati</taxon>
        <taxon>Pseudomonadota</taxon>
        <taxon>Gammaproteobacteria</taxon>
        <taxon>Alteromonadales</taxon>
        <taxon>Alteromonadaceae</taxon>
        <taxon>Alteromonas/Salinimonas group</taxon>
        <taxon>Alteromonas</taxon>
    </lineage>
</organism>
<dbReference type="Proteomes" id="UP000176037">
    <property type="component" value="Unassembled WGS sequence"/>
</dbReference>
<name>A0A1E8FCH0_9ALTE</name>
<protein>
    <recommendedName>
        <fullName evidence="3">DUF3108 domain-containing protein</fullName>
    </recommendedName>
</protein>
<dbReference type="RefSeq" id="WP_070177684.1">
    <property type="nucleotide sequence ID" value="NZ_BMJR01000002.1"/>
</dbReference>
<dbReference type="OrthoDB" id="5726114at2"/>
<accession>A0A1E8FCH0</accession>
<evidence type="ECO:0008006" key="3">
    <source>
        <dbReference type="Google" id="ProtNLM"/>
    </source>
</evidence>
<dbReference type="STRING" id="1856405.BFC17_03340"/>
<dbReference type="AlphaFoldDB" id="A0A1E8FCH0"/>
<comment type="caution">
    <text evidence="1">The sequence shown here is derived from an EMBL/GenBank/DDBJ whole genome shotgun (WGS) entry which is preliminary data.</text>
</comment>
<evidence type="ECO:0000313" key="2">
    <source>
        <dbReference type="Proteomes" id="UP000176037"/>
    </source>
</evidence>
<sequence length="237" mass="27273">MSYQTIRGKILYTSLKPERMNQERGREYFSLTVQQDETRVMHAHCEIDDEPAVIRDITMSFDKDNYPLDCFNRITVGHKFEGTGWFRFTKDMAECETYNQRDGRITQKVPLEEPIRWLGSHPIVGDGLACKVYDRSQGVGKQLFKNMALTSPDHRGATGPMLFRLGYGLEYLGEKTITVPAGTFDCYHFAYTDTAADLPEEHPKYEVWCTKDHFIAVAAEAGGYMMTRYELVEYSVE</sequence>